<accession>A0A1Y1LSU2</accession>
<name>A0A1Y1LSU2_PHOPY</name>
<evidence type="ECO:0000256" key="1">
    <source>
        <dbReference type="SAM" id="MobiDB-lite"/>
    </source>
</evidence>
<dbReference type="InterPro" id="IPR001810">
    <property type="entry name" value="F-box_dom"/>
</dbReference>
<feature type="domain" description="F-box" evidence="2">
    <location>
        <begin position="18"/>
        <end position="51"/>
    </location>
</feature>
<evidence type="ECO:0000313" key="3">
    <source>
        <dbReference type="EMBL" id="JAV76732.1"/>
    </source>
</evidence>
<dbReference type="EMBL" id="GEZM01047822">
    <property type="protein sequence ID" value="JAV76732.1"/>
    <property type="molecule type" value="Transcribed_RNA"/>
</dbReference>
<evidence type="ECO:0000259" key="2">
    <source>
        <dbReference type="PROSITE" id="PS50181"/>
    </source>
</evidence>
<organism evidence="3">
    <name type="scientific">Photinus pyralis</name>
    <name type="common">Common eastern firefly</name>
    <name type="synonym">Lampyris pyralis</name>
    <dbReference type="NCBI Taxonomy" id="7054"/>
    <lineage>
        <taxon>Eukaryota</taxon>
        <taxon>Metazoa</taxon>
        <taxon>Ecdysozoa</taxon>
        <taxon>Arthropoda</taxon>
        <taxon>Hexapoda</taxon>
        <taxon>Insecta</taxon>
        <taxon>Pterygota</taxon>
        <taxon>Neoptera</taxon>
        <taxon>Endopterygota</taxon>
        <taxon>Coleoptera</taxon>
        <taxon>Polyphaga</taxon>
        <taxon>Elateriformia</taxon>
        <taxon>Elateroidea</taxon>
        <taxon>Lampyridae</taxon>
        <taxon>Lampyrinae</taxon>
        <taxon>Photinus</taxon>
    </lineage>
</organism>
<sequence length="445" mass="51358">MLILRTQSCTMTTSPNSVAYLAGLPVEILLDIYQHLDLQSTLELSLTNTEFFLFFQRRRVDILLPILMRDFSPFNEFVQVYTASAEDIASGGLYKPRKVVLHRFAGDKGLVLSDGVSLPSLTGNPVGANFTQVTHSRHAIKASRSGPDTVHLTTVDVDGLLKQCRVVREWEGLFPQLRWFHQPEGCRFLRPHEQVRFRRALYRWWLYGIYFHGDFPRPRVSHPEPFVDDIRISQMRRHSTGELMELMDFLETVKDMILQYICPRLDPNQQQTFTQTPLVEDVGRSQSLATSWSDQSHWGRIIKTYAKLGPEDLLYYFKNIYSYPRKRLITEIQLRHPNFSFDQASIQIAVRCALDERRWLDEMVNLAEHDVGGIIDFDDDRDEDRPRLQNDASPTGELPEGSRFIQSYSRYSPRGDDGSLLDDYFRLSMVESRLAASSTLLGAVN</sequence>
<dbReference type="AlphaFoldDB" id="A0A1Y1LSU2"/>
<proteinExistence type="predicted"/>
<protein>
    <recommendedName>
        <fullName evidence="2">F-box domain-containing protein</fullName>
    </recommendedName>
</protein>
<dbReference type="PROSITE" id="PS50181">
    <property type="entry name" value="FBOX"/>
    <property type="match status" value="1"/>
</dbReference>
<reference evidence="3" key="1">
    <citation type="journal article" date="2016" name="Sci. Rep.">
        <title>Molecular characterization of firefly nuptial gifts: a multi-omics approach sheds light on postcopulatory sexual selection.</title>
        <authorList>
            <person name="Al-Wathiqui N."/>
            <person name="Fallon T.R."/>
            <person name="South A."/>
            <person name="Weng J.K."/>
            <person name="Lewis S.M."/>
        </authorList>
    </citation>
    <scope>NUCLEOTIDE SEQUENCE</scope>
</reference>
<feature type="region of interest" description="Disordered" evidence="1">
    <location>
        <begin position="377"/>
        <end position="401"/>
    </location>
</feature>